<dbReference type="PROSITE" id="PS50801">
    <property type="entry name" value="STAS"/>
    <property type="match status" value="1"/>
</dbReference>
<dbReference type="RefSeq" id="WP_179668274.1">
    <property type="nucleotide sequence ID" value="NZ_JACCFP010000001.1"/>
</dbReference>
<reference evidence="4 5" key="1">
    <citation type="submission" date="2020-07" db="EMBL/GenBank/DDBJ databases">
        <title>Sequencing the genomes of 1000 actinobacteria strains.</title>
        <authorList>
            <person name="Klenk H.-P."/>
        </authorList>
    </citation>
    <scope>NUCLEOTIDE SEQUENCE [LARGE SCALE GENOMIC DNA]</scope>
    <source>
        <strain evidence="4 5">DSM 103833</strain>
    </source>
</reference>
<organism evidence="4 5">
    <name type="scientific">Nocardioides thalensis</name>
    <dbReference type="NCBI Taxonomy" id="1914755"/>
    <lineage>
        <taxon>Bacteria</taxon>
        <taxon>Bacillati</taxon>
        <taxon>Actinomycetota</taxon>
        <taxon>Actinomycetes</taxon>
        <taxon>Propionibacteriales</taxon>
        <taxon>Nocardioidaceae</taxon>
        <taxon>Nocardioides</taxon>
    </lineage>
</organism>
<accession>A0A853C3R5</accession>
<comment type="caution">
    <text evidence="4">The sequence shown here is derived from an EMBL/GenBank/DDBJ whole genome shotgun (WGS) entry which is preliminary data.</text>
</comment>
<comment type="similarity">
    <text evidence="1 2">Belongs to the anti-sigma-factor antagonist family.</text>
</comment>
<evidence type="ECO:0000313" key="5">
    <source>
        <dbReference type="Proteomes" id="UP000530424"/>
    </source>
</evidence>
<evidence type="ECO:0000313" key="4">
    <source>
        <dbReference type="EMBL" id="NYJ01837.1"/>
    </source>
</evidence>
<evidence type="ECO:0000256" key="1">
    <source>
        <dbReference type="ARBA" id="ARBA00009013"/>
    </source>
</evidence>
<keyword evidence="5" id="KW-1185">Reference proteome</keyword>
<dbReference type="PANTHER" id="PTHR33495:SF2">
    <property type="entry name" value="ANTI-SIGMA FACTOR ANTAGONIST TM_1081-RELATED"/>
    <property type="match status" value="1"/>
</dbReference>
<sequence>MQIEKSERDAVTVLSPSGRLNMVSAQRLKSAVDDSVAAGRAKIVVELSGVEFIDSSGLGALIGGLKSARQASGDLRIAGASEQVATVLGLTNLDRILRPHASLEDALDGW</sequence>
<feature type="domain" description="STAS" evidence="3">
    <location>
        <begin position="1"/>
        <end position="110"/>
    </location>
</feature>
<evidence type="ECO:0000259" key="3">
    <source>
        <dbReference type="PROSITE" id="PS50801"/>
    </source>
</evidence>
<proteinExistence type="inferred from homology"/>
<evidence type="ECO:0000256" key="2">
    <source>
        <dbReference type="RuleBase" id="RU003749"/>
    </source>
</evidence>
<dbReference type="NCBIfam" id="TIGR00377">
    <property type="entry name" value="ant_ant_sig"/>
    <property type="match status" value="1"/>
</dbReference>
<dbReference type="Gene3D" id="3.30.750.24">
    <property type="entry name" value="STAS domain"/>
    <property type="match status" value="1"/>
</dbReference>
<dbReference type="InterPro" id="IPR002645">
    <property type="entry name" value="STAS_dom"/>
</dbReference>
<dbReference type="SUPFAM" id="SSF52091">
    <property type="entry name" value="SpoIIaa-like"/>
    <property type="match status" value="1"/>
</dbReference>
<dbReference type="EMBL" id="JACCFP010000001">
    <property type="protein sequence ID" value="NYJ01837.1"/>
    <property type="molecule type" value="Genomic_DNA"/>
</dbReference>
<dbReference type="InterPro" id="IPR036513">
    <property type="entry name" value="STAS_dom_sf"/>
</dbReference>
<dbReference type="InterPro" id="IPR003658">
    <property type="entry name" value="Anti-sigma_ant"/>
</dbReference>
<name>A0A853C3R5_9ACTN</name>
<dbReference type="AlphaFoldDB" id="A0A853C3R5"/>
<dbReference type="Proteomes" id="UP000530424">
    <property type="component" value="Unassembled WGS sequence"/>
</dbReference>
<dbReference type="CDD" id="cd07043">
    <property type="entry name" value="STAS_anti-anti-sigma_factors"/>
    <property type="match status" value="1"/>
</dbReference>
<dbReference type="GO" id="GO:0043856">
    <property type="term" value="F:anti-sigma factor antagonist activity"/>
    <property type="evidence" value="ECO:0007669"/>
    <property type="project" value="InterPro"/>
</dbReference>
<gene>
    <name evidence="4" type="ORF">HNR19_002535</name>
</gene>
<dbReference type="PANTHER" id="PTHR33495">
    <property type="entry name" value="ANTI-SIGMA FACTOR ANTAGONIST TM_1081-RELATED-RELATED"/>
    <property type="match status" value="1"/>
</dbReference>
<dbReference type="Pfam" id="PF01740">
    <property type="entry name" value="STAS"/>
    <property type="match status" value="1"/>
</dbReference>
<protein>
    <recommendedName>
        <fullName evidence="2">Anti-sigma factor antagonist</fullName>
    </recommendedName>
</protein>